<sequence length="203" mass="22035">LRDAAVKLLAQKARWQVKKLLSFGSPIIIFFDEPALAGFGSSAMISVSRDEVATCFEEVVGAVHNEGGLAGIHVCANADWSLLLESDTDIISFDAYSFFDKLMLYPDHVKQFIESGGILAWGIVPTLNSDDIEKETVESLVTRWEAQSTAIEAFGFDKAAILAQTFITPACGTGSLPLALANKVLALTRQVSDTLRKKFGFET</sequence>
<gene>
    <name evidence="1" type="ORF">S01H4_56246</name>
</gene>
<dbReference type="AlphaFoldDB" id="X1CV60"/>
<dbReference type="InterPro" id="IPR038071">
    <property type="entry name" value="UROD/MetE-like_sf"/>
</dbReference>
<dbReference type="EMBL" id="BART01032573">
    <property type="protein sequence ID" value="GAH12386.1"/>
    <property type="molecule type" value="Genomic_DNA"/>
</dbReference>
<comment type="caution">
    <text evidence="1">The sequence shown here is derived from an EMBL/GenBank/DDBJ whole genome shotgun (WGS) entry which is preliminary data.</text>
</comment>
<dbReference type="SUPFAM" id="SSF51726">
    <property type="entry name" value="UROD/MetE-like"/>
    <property type="match status" value="1"/>
</dbReference>
<dbReference type="Gene3D" id="3.20.20.210">
    <property type="match status" value="1"/>
</dbReference>
<organism evidence="1">
    <name type="scientific">marine sediment metagenome</name>
    <dbReference type="NCBI Taxonomy" id="412755"/>
    <lineage>
        <taxon>unclassified sequences</taxon>
        <taxon>metagenomes</taxon>
        <taxon>ecological metagenomes</taxon>
    </lineage>
</organism>
<feature type="non-terminal residue" evidence="1">
    <location>
        <position position="1"/>
    </location>
</feature>
<name>X1CV60_9ZZZZ</name>
<accession>X1CV60</accession>
<reference evidence="1" key="1">
    <citation type="journal article" date="2014" name="Front. Microbiol.">
        <title>High frequency of phylogenetically diverse reductive dehalogenase-homologous genes in deep subseafloor sedimentary metagenomes.</title>
        <authorList>
            <person name="Kawai M."/>
            <person name="Futagami T."/>
            <person name="Toyoda A."/>
            <person name="Takaki Y."/>
            <person name="Nishi S."/>
            <person name="Hori S."/>
            <person name="Arai W."/>
            <person name="Tsubouchi T."/>
            <person name="Morono Y."/>
            <person name="Uchiyama I."/>
            <person name="Ito T."/>
            <person name="Fujiyama A."/>
            <person name="Inagaki F."/>
            <person name="Takami H."/>
        </authorList>
    </citation>
    <scope>NUCLEOTIDE SEQUENCE</scope>
    <source>
        <strain evidence="1">Expedition CK06-06</strain>
    </source>
</reference>
<evidence type="ECO:0008006" key="2">
    <source>
        <dbReference type="Google" id="ProtNLM"/>
    </source>
</evidence>
<proteinExistence type="predicted"/>
<evidence type="ECO:0000313" key="1">
    <source>
        <dbReference type="EMBL" id="GAH12386.1"/>
    </source>
</evidence>
<protein>
    <recommendedName>
        <fullName evidence="2">Cobalamin-independent methionine synthase MetE C-terminal/archaeal domain-containing protein</fullName>
    </recommendedName>
</protein>